<dbReference type="RefSeq" id="WP_251803296.1">
    <property type="nucleotide sequence ID" value="NZ_JAMQOL010000062.1"/>
</dbReference>
<accession>A0ABT0YC10</accession>
<reference evidence="2 3" key="1">
    <citation type="submission" date="2022-06" db="EMBL/GenBank/DDBJ databases">
        <title>Actinoplanes abujensis sp. nov., isolated from Nigerian arid soil.</title>
        <authorList>
            <person name="Ding P."/>
        </authorList>
    </citation>
    <scope>NUCLEOTIDE SEQUENCE [LARGE SCALE GENOMIC DNA]</scope>
    <source>
        <strain evidence="3">TRM88002</strain>
    </source>
</reference>
<evidence type="ECO:0000313" key="2">
    <source>
        <dbReference type="EMBL" id="MCM4083596.1"/>
    </source>
</evidence>
<dbReference type="InterPro" id="IPR006680">
    <property type="entry name" value="Amidohydro-rel"/>
</dbReference>
<feature type="domain" description="Amidohydrolase-related" evidence="1">
    <location>
        <begin position="63"/>
        <end position="400"/>
    </location>
</feature>
<dbReference type="SUPFAM" id="SSF51338">
    <property type="entry name" value="Composite domain of metallo-dependent hydrolases"/>
    <property type="match status" value="1"/>
</dbReference>
<name>A0ABT0YC10_9ACTN</name>
<dbReference type="InterPro" id="IPR051781">
    <property type="entry name" value="Metallo-dep_Hydrolase"/>
</dbReference>
<dbReference type="InterPro" id="IPR032466">
    <property type="entry name" value="Metal_Hydrolase"/>
</dbReference>
<dbReference type="Gene3D" id="2.30.40.10">
    <property type="entry name" value="Urease, subunit C, domain 1"/>
    <property type="match status" value="1"/>
</dbReference>
<gene>
    <name evidence="2" type="ORF">LXN57_39215</name>
</gene>
<evidence type="ECO:0000259" key="1">
    <source>
        <dbReference type="Pfam" id="PF01979"/>
    </source>
</evidence>
<dbReference type="Proteomes" id="UP001523216">
    <property type="component" value="Unassembled WGS sequence"/>
</dbReference>
<dbReference type="PANTHER" id="PTHR43135">
    <property type="entry name" value="ALPHA-D-RIBOSE 1-METHYLPHOSPHONATE 5-TRIPHOSPHATE DIPHOSPHATASE"/>
    <property type="match status" value="1"/>
</dbReference>
<protein>
    <submittedName>
        <fullName evidence="2">Amidohydrolase family protein</fullName>
    </submittedName>
</protein>
<organism evidence="2 3">
    <name type="scientific">Paractinoplanes hotanensis</name>
    <dbReference type="NCBI Taxonomy" id="2906497"/>
    <lineage>
        <taxon>Bacteria</taxon>
        <taxon>Bacillati</taxon>
        <taxon>Actinomycetota</taxon>
        <taxon>Actinomycetes</taxon>
        <taxon>Micromonosporales</taxon>
        <taxon>Micromonosporaceae</taxon>
        <taxon>Paractinoplanes</taxon>
    </lineage>
</organism>
<dbReference type="SUPFAM" id="SSF51556">
    <property type="entry name" value="Metallo-dependent hydrolases"/>
    <property type="match status" value="1"/>
</dbReference>
<sequence>MTEDALKDAAQRFAIRAGGMFDGRSGRGGAVVVVVGDGAIKEVGPSAPVDDLAVLDFGPDAWLLPGLIDTHVHLVFDGSVDPVAALDGLDDDELLGRMRQAAAAQLDAGVTSVRDLGDRGFLSTRLASQTRADMAAGPHIVAAGPPITTPGGHCHFLGGAVDGLDGIRAAVRERAARGCDVVKIMVSGGAMTPGSDPAVSQFTPDEIRVAVEEARALGMTVAAHTHGARSIGDAVRAGVFSIEHVTFVTPDGSPPEDTLLDEVAASGVLVSATLGRRPDEWSALPGPVRDMISRWYQLNGELYRRGARVVVGSDAGIGPLKPHGVLPYAVGELIADLGTSPAAALTAVTARAAEACGLAGRKGSLRPGMDADLLVVAGDPLSDPSALLEVRAVFRGGVLVRGGAPAEASVPRA</sequence>
<dbReference type="Gene3D" id="3.20.20.140">
    <property type="entry name" value="Metal-dependent hydrolases"/>
    <property type="match status" value="1"/>
</dbReference>
<evidence type="ECO:0000313" key="3">
    <source>
        <dbReference type="Proteomes" id="UP001523216"/>
    </source>
</evidence>
<proteinExistence type="predicted"/>
<dbReference type="EMBL" id="JAMQOL010000062">
    <property type="protein sequence ID" value="MCM4083596.1"/>
    <property type="molecule type" value="Genomic_DNA"/>
</dbReference>
<dbReference type="InterPro" id="IPR011059">
    <property type="entry name" value="Metal-dep_hydrolase_composite"/>
</dbReference>
<dbReference type="Pfam" id="PF01979">
    <property type="entry name" value="Amidohydro_1"/>
    <property type="match status" value="1"/>
</dbReference>
<comment type="caution">
    <text evidence="2">The sequence shown here is derived from an EMBL/GenBank/DDBJ whole genome shotgun (WGS) entry which is preliminary data.</text>
</comment>
<keyword evidence="3" id="KW-1185">Reference proteome</keyword>
<dbReference type="PANTHER" id="PTHR43135:SF3">
    <property type="entry name" value="ALPHA-D-RIBOSE 1-METHYLPHOSPHONATE 5-TRIPHOSPHATE DIPHOSPHATASE"/>
    <property type="match status" value="1"/>
</dbReference>